<accession>A0A2S4PME3</accession>
<dbReference type="GO" id="GO:0005886">
    <property type="term" value="C:plasma membrane"/>
    <property type="evidence" value="ECO:0007669"/>
    <property type="project" value="InterPro"/>
</dbReference>
<feature type="transmembrane region" description="Helical" evidence="1">
    <location>
        <begin position="189"/>
        <end position="217"/>
    </location>
</feature>
<gene>
    <name evidence="2" type="ORF">EPUL_005664</name>
</gene>
<dbReference type="AlphaFoldDB" id="A0A2S4PME3"/>
<dbReference type="OrthoDB" id="4159154at2759"/>
<keyword evidence="3" id="KW-1185">Reference proteome</keyword>
<name>A0A2S4PME3_9PEZI</name>
<feature type="transmembrane region" description="Helical" evidence="1">
    <location>
        <begin position="237"/>
        <end position="262"/>
    </location>
</feature>
<sequence length="320" mass="35284">MGNAKSDTLQMYATIELNTSTIFQNLIKTRTELSDYRRDTSFTFPQQPDFENPVSHASSFLNSFRTSMLPQPTGSIYSGFDGLASQALSQIADIFGRSLNKALNSIITELVDQIASSKKSIPPDTFQVGTTILDLSALNIPAKLTDVKGQLTTVLTGLYLLGWVGIILTSLFILVSPILFFSRFRRPKVYYVVGIIAAMATIHVQLVALIQTLIGGILGGVINQLFKDYGIKTKPGVALLVLAWLSVILLAIPTTIILKLWFHGTYIRRTNVALEKNQIPNARISDAMPFDDARSQTDRNMNQILHSPVTGNNRSVSRFS</sequence>
<dbReference type="Pfam" id="PF06687">
    <property type="entry name" value="SUR7"/>
    <property type="match status" value="1"/>
</dbReference>
<comment type="caution">
    <text evidence="2">The sequence shown here is derived from an EMBL/GenBank/DDBJ whole genome shotgun (WGS) entry which is preliminary data.</text>
</comment>
<organism evidence="2 3">
    <name type="scientific">Erysiphe pulchra</name>
    <dbReference type="NCBI Taxonomy" id="225359"/>
    <lineage>
        <taxon>Eukaryota</taxon>
        <taxon>Fungi</taxon>
        <taxon>Dikarya</taxon>
        <taxon>Ascomycota</taxon>
        <taxon>Pezizomycotina</taxon>
        <taxon>Leotiomycetes</taxon>
        <taxon>Erysiphales</taxon>
        <taxon>Erysiphaceae</taxon>
        <taxon>Erysiphe</taxon>
    </lineage>
</organism>
<dbReference type="EMBL" id="PEDP01001815">
    <property type="protein sequence ID" value="POS83183.1"/>
    <property type="molecule type" value="Genomic_DNA"/>
</dbReference>
<evidence type="ECO:0000313" key="2">
    <source>
        <dbReference type="EMBL" id="POS83183.1"/>
    </source>
</evidence>
<reference evidence="2 3" key="1">
    <citation type="submission" date="2017-10" db="EMBL/GenBank/DDBJ databases">
        <title>Development of genomic resources for the powdery mildew, Erysiphe pulchra.</title>
        <authorList>
            <person name="Wadl P.A."/>
            <person name="Mack B.M."/>
            <person name="Moore G."/>
            <person name="Beltz S.B."/>
        </authorList>
    </citation>
    <scope>NUCLEOTIDE SEQUENCE [LARGE SCALE GENOMIC DNA]</scope>
    <source>
        <strain evidence="2">Cflorida</strain>
    </source>
</reference>
<dbReference type="Proteomes" id="UP000237438">
    <property type="component" value="Unassembled WGS sequence"/>
</dbReference>
<keyword evidence="1" id="KW-1133">Transmembrane helix</keyword>
<protein>
    <submittedName>
        <fullName evidence="2">Uncharacterized protein</fullName>
    </submittedName>
</protein>
<dbReference type="InterPro" id="IPR009571">
    <property type="entry name" value="SUR7/Rim9-like_fungi"/>
</dbReference>
<keyword evidence="1" id="KW-0472">Membrane</keyword>
<evidence type="ECO:0000313" key="3">
    <source>
        <dbReference type="Proteomes" id="UP000237438"/>
    </source>
</evidence>
<proteinExistence type="predicted"/>
<feature type="transmembrane region" description="Helical" evidence="1">
    <location>
        <begin position="158"/>
        <end position="182"/>
    </location>
</feature>
<keyword evidence="1" id="KW-0812">Transmembrane</keyword>
<evidence type="ECO:0000256" key="1">
    <source>
        <dbReference type="SAM" id="Phobius"/>
    </source>
</evidence>